<reference evidence="1 2" key="1">
    <citation type="submission" date="2021-11" db="EMBL/GenBank/DDBJ databases">
        <title>Black yeast isolated from Biological Soil Crust.</title>
        <authorList>
            <person name="Kurbessoian T."/>
        </authorList>
    </citation>
    <scope>NUCLEOTIDE SEQUENCE [LARGE SCALE GENOMIC DNA]</scope>
    <source>
        <strain evidence="1 2">CCFEE 5522</strain>
    </source>
</reference>
<protein>
    <recommendedName>
        <fullName evidence="3">F-box domain-containing protein</fullName>
    </recommendedName>
</protein>
<evidence type="ECO:0000313" key="1">
    <source>
        <dbReference type="EMBL" id="KAK4543815.1"/>
    </source>
</evidence>
<accession>A0AAV9JES1</accession>
<organism evidence="1 2">
    <name type="scientific">Oleoguttula mirabilis</name>
    <dbReference type="NCBI Taxonomy" id="1507867"/>
    <lineage>
        <taxon>Eukaryota</taxon>
        <taxon>Fungi</taxon>
        <taxon>Dikarya</taxon>
        <taxon>Ascomycota</taxon>
        <taxon>Pezizomycotina</taxon>
        <taxon>Dothideomycetes</taxon>
        <taxon>Dothideomycetidae</taxon>
        <taxon>Mycosphaerellales</taxon>
        <taxon>Teratosphaeriaceae</taxon>
        <taxon>Oleoguttula</taxon>
    </lineage>
</organism>
<dbReference type="EMBL" id="JAVFHQ010000029">
    <property type="protein sequence ID" value="KAK4543815.1"/>
    <property type="molecule type" value="Genomic_DNA"/>
</dbReference>
<name>A0AAV9JES1_9PEZI</name>
<evidence type="ECO:0008006" key="3">
    <source>
        <dbReference type="Google" id="ProtNLM"/>
    </source>
</evidence>
<proteinExistence type="predicted"/>
<dbReference type="Proteomes" id="UP001324427">
    <property type="component" value="Unassembled WGS sequence"/>
</dbReference>
<comment type="caution">
    <text evidence="1">The sequence shown here is derived from an EMBL/GenBank/DDBJ whole genome shotgun (WGS) entry which is preliminary data.</text>
</comment>
<dbReference type="AlphaFoldDB" id="A0AAV9JES1"/>
<evidence type="ECO:0000313" key="2">
    <source>
        <dbReference type="Proteomes" id="UP001324427"/>
    </source>
</evidence>
<keyword evidence="2" id="KW-1185">Reference proteome</keyword>
<sequence>MASRDIKSLLPAEKRIGSVLQLPGQHKIEVPDDLHKKEPLELLTIAPEVLDIILGYLSPMDELIQDGIFEFSAQNLAKVVKAVKSCNANHQLRRAFLFVCFDSTSCQFDLPYGRVVELPAVFSDCFGTRNTEQRKRNMLSQSCDIIRRLDVTNCFGNDDYFYKISRVFPNVDNLTVWLTVGSDRESMIRSVRVLRGLSIEITNVGLAPQSAQNMLTSVHKGRSSEVADALLRMRGSQSEDESEDEELNA</sequence>
<gene>
    <name evidence="1" type="ORF">LTR36_004848</name>
</gene>